<sequence length="980" mass="110110">MKKEFISRDYFSKNYKGLVWPIALGDEEPGFRNAQLGALHAIGSHFTNRTEPGIVTMPTGSGKTAVLIAAAFLLRANRVLVITPSRLVREQIAEQFETLDVLKKIQALPETIESPKVFSTRERLGSDDDWEKMKDYDVVVGTLPSISPSFENIPNPPTDLFDLVLVDEAHHSPARTWKGIIDAFDDARKILLTATPFRRDNKEIKGRLIYSYPLSKAYHDGIFGEISYIPVELEDAGSTSDIAIAKEADRQYKADSSAGFDHRIMIRTDSKKRASELAKLYQDHTDLKLKVVKGDHSLKHVNGVIKSLSDGSLDGIICVDMLGEGFDFPSLKIAAVHSPHKSLAVTLQFVGRFARTAGAHLGPAKFIAVPSEIKIESERLYRSGTVWQEMIANLSSARVERETAVREALESFEKSGGYDCEEFDDMSLYTIEPYHHVKVYSTAGRVDLRGEIAWPQDIEVIHERISDSLNTAIFITKEVKRSSFSKDDRFNNVEHDAFIIYYDEDAKLVFLCFTRRTPGFYDLVLQGVALEGGNILPLNRINRALNGLKNHEFFNVGMRNRSKSSTSESYRIISGAGADKAIQPSDSRLYHRGHCFGSAEDNGEEVTIGISSTSKIWSNKSSQIPELIAWCKSLAKKVTSDLNENTRCGLDLLSVGQELEKVPENVMYSDWDREIYKGSYVVEFLVACDWQSCPLLDCDIEIDYDSITDREITFNIVVFEDRFPFKFSILGGELFAPLSETKLFARKMGSRVPLECLLNDYPLVFYTGELSSFHGLSFMPSHENSTNFRLENIIPVDWEGNGVDVRNECKPDSDHGISIQSYLSMHLAEDDDLDVVYFDHGTGEIADFITVNRQDEGVLIEFYHCKKAGGLKPGDRVEDAYEVCGQSIKCTIYTRPSKLFERINYRFNERKGACTFIKGDLDTLRKLVCEVPPATITFRIIAVQPGISADSITGKLGNILASVDDYLIRERHDHFRILGS</sequence>
<dbReference type="CDD" id="cd17926">
    <property type="entry name" value="DEXHc_RE"/>
    <property type="match status" value="1"/>
</dbReference>
<dbReference type="GO" id="GO:0005524">
    <property type="term" value="F:ATP binding"/>
    <property type="evidence" value="ECO:0007669"/>
    <property type="project" value="InterPro"/>
</dbReference>
<reference evidence="3 4" key="1">
    <citation type="submission" date="2020-08" db="EMBL/GenBank/DDBJ databases">
        <title>Genomic Encyclopedia of Type Strains, Phase IV (KMG-IV): sequencing the most valuable type-strain genomes for metagenomic binning, comparative biology and taxonomic classification.</title>
        <authorList>
            <person name="Goeker M."/>
        </authorList>
    </citation>
    <scope>NUCLEOTIDE SEQUENCE [LARGE SCALE GENOMIC DNA]</scope>
    <source>
        <strain evidence="3 4">DSM 22368</strain>
    </source>
</reference>
<evidence type="ECO:0000259" key="2">
    <source>
        <dbReference type="PROSITE" id="PS51194"/>
    </source>
</evidence>
<proteinExistence type="predicted"/>
<dbReference type="InterPro" id="IPR006935">
    <property type="entry name" value="Helicase/UvrB_N"/>
</dbReference>
<dbReference type="PROSITE" id="PS51194">
    <property type="entry name" value="HELICASE_CTER"/>
    <property type="match status" value="1"/>
</dbReference>
<dbReference type="Pfam" id="PF00271">
    <property type="entry name" value="Helicase_C"/>
    <property type="match status" value="1"/>
</dbReference>
<dbReference type="InterPro" id="IPR001650">
    <property type="entry name" value="Helicase_C-like"/>
</dbReference>
<keyword evidence="3" id="KW-0547">Nucleotide-binding</keyword>
<comment type="caution">
    <text evidence="3">The sequence shown here is derived from an EMBL/GenBank/DDBJ whole genome shotgun (WGS) entry which is preliminary data.</text>
</comment>
<dbReference type="Proteomes" id="UP000528457">
    <property type="component" value="Unassembled WGS sequence"/>
</dbReference>
<keyword evidence="3" id="KW-0347">Helicase</keyword>
<dbReference type="PANTHER" id="PTHR47396:SF1">
    <property type="entry name" value="ATP-DEPENDENT HELICASE IRC3-RELATED"/>
    <property type="match status" value="1"/>
</dbReference>
<evidence type="ECO:0000313" key="4">
    <source>
        <dbReference type="Proteomes" id="UP000528457"/>
    </source>
</evidence>
<accession>A0A7X0JVR2</accession>
<feature type="domain" description="Helicase C-terminal" evidence="2">
    <location>
        <begin position="247"/>
        <end position="406"/>
    </location>
</feature>
<dbReference type="InterPro" id="IPR027417">
    <property type="entry name" value="P-loop_NTPase"/>
</dbReference>
<dbReference type="InParanoid" id="A0A7X0JVR2"/>
<gene>
    <name evidence="3" type="ORF">HNR48_002566</name>
</gene>
<dbReference type="GO" id="GO:0003677">
    <property type="term" value="F:DNA binding"/>
    <property type="evidence" value="ECO:0007669"/>
    <property type="project" value="InterPro"/>
</dbReference>
<dbReference type="GO" id="GO:0004386">
    <property type="term" value="F:helicase activity"/>
    <property type="evidence" value="ECO:0007669"/>
    <property type="project" value="UniProtKB-KW"/>
</dbReference>
<evidence type="ECO:0000259" key="1">
    <source>
        <dbReference type="PROSITE" id="PS51192"/>
    </source>
</evidence>
<keyword evidence="3" id="KW-0067">ATP-binding</keyword>
<dbReference type="InterPro" id="IPR050742">
    <property type="entry name" value="Helicase_Restrict-Modif_Enz"/>
</dbReference>
<dbReference type="AlphaFoldDB" id="A0A7X0JVR2"/>
<evidence type="ECO:0000313" key="3">
    <source>
        <dbReference type="EMBL" id="MBB6522281.1"/>
    </source>
</evidence>
<dbReference type="InterPro" id="IPR014001">
    <property type="entry name" value="Helicase_ATP-bd"/>
</dbReference>
<protein>
    <submittedName>
        <fullName evidence="3">Superfamily II DNA or RNA helicase</fullName>
    </submittedName>
</protein>
<dbReference type="GO" id="GO:0005829">
    <property type="term" value="C:cytosol"/>
    <property type="evidence" value="ECO:0007669"/>
    <property type="project" value="TreeGrafter"/>
</dbReference>
<dbReference type="RefSeq" id="WP_166846243.1">
    <property type="nucleotide sequence ID" value="NZ_JAAONY010000002.1"/>
</dbReference>
<dbReference type="GO" id="GO:0016787">
    <property type="term" value="F:hydrolase activity"/>
    <property type="evidence" value="ECO:0007669"/>
    <property type="project" value="InterPro"/>
</dbReference>
<feature type="domain" description="Helicase ATP-binding" evidence="1">
    <location>
        <begin position="44"/>
        <end position="214"/>
    </location>
</feature>
<dbReference type="EMBL" id="JACHHT010000002">
    <property type="protein sequence ID" value="MBB6522281.1"/>
    <property type="molecule type" value="Genomic_DNA"/>
</dbReference>
<dbReference type="Pfam" id="PF04851">
    <property type="entry name" value="ResIII"/>
    <property type="match status" value="1"/>
</dbReference>
<dbReference type="CDD" id="cd18785">
    <property type="entry name" value="SF2_C"/>
    <property type="match status" value="1"/>
</dbReference>
<dbReference type="PANTHER" id="PTHR47396">
    <property type="entry name" value="TYPE I RESTRICTION ENZYME ECOKI R PROTEIN"/>
    <property type="match status" value="1"/>
</dbReference>
<dbReference type="Gene3D" id="3.40.50.300">
    <property type="entry name" value="P-loop containing nucleotide triphosphate hydrolases"/>
    <property type="match status" value="2"/>
</dbReference>
<keyword evidence="4" id="KW-1185">Reference proteome</keyword>
<dbReference type="SMART" id="SM00487">
    <property type="entry name" value="DEXDc"/>
    <property type="match status" value="1"/>
</dbReference>
<organism evidence="3 4">
    <name type="scientific">Pseudoteredinibacter isoporae</name>
    <dbReference type="NCBI Taxonomy" id="570281"/>
    <lineage>
        <taxon>Bacteria</taxon>
        <taxon>Pseudomonadati</taxon>
        <taxon>Pseudomonadota</taxon>
        <taxon>Gammaproteobacteria</taxon>
        <taxon>Cellvibrionales</taxon>
        <taxon>Cellvibrionaceae</taxon>
        <taxon>Pseudoteredinibacter</taxon>
    </lineage>
</organism>
<dbReference type="SUPFAM" id="SSF52540">
    <property type="entry name" value="P-loop containing nucleoside triphosphate hydrolases"/>
    <property type="match status" value="1"/>
</dbReference>
<keyword evidence="3" id="KW-0378">Hydrolase</keyword>
<dbReference type="PROSITE" id="PS51192">
    <property type="entry name" value="HELICASE_ATP_BIND_1"/>
    <property type="match status" value="1"/>
</dbReference>
<name>A0A7X0JVR2_9GAMM</name>